<comment type="subunit">
    <text evidence="6 7">Part of the 30S ribosomal subunit. Contacts proteins S3 and S10.</text>
</comment>
<organism evidence="8 9">
    <name type="scientific">Wolbachia pipientis</name>
    <dbReference type="NCBI Taxonomy" id="955"/>
    <lineage>
        <taxon>Bacteria</taxon>
        <taxon>Pseudomonadati</taxon>
        <taxon>Pseudomonadota</taxon>
        <taxon>Alphaproteobacteria</taxon>
        <taxon>Rickettsiales</taxon>
        <taxon>Anaplasmataceae</taxon>
        <taxon>Wolbachieae</taxon>
        <taxon>Wolbachia</taxon>
    </lineage>
</organism>
<evidence type="ECO:0000256" key="4">
    <source>
        <dbReference type="ARBA" id="ARBA00023274"/>
    </source>
</evidence>
<sequence length="102" mass="11954">MAKKSMIQRNLSRVRLHDHYKEKRQKLKSIVSNRNLSLIERFAAQNKLIKMLPRDSSKTRIRNRCALTGRPRGVYRKFGLCRIVLRDLCAFGRVPGVTKSSW</sequence>
<dbReference type="Gene3D" id="1.10.287.1480">
    <property type="match status" value="1"/>
</dbReference>
<dbReference type="InterPro" id="IPR018271">
    <property type="entry name" value="Ribosomal_uS14_CS"/>
</dbReference>
<dbReference type="PANTHER" id="PTHR19836">
    <property type="entry name" value="30S RIBOSOMAL PROTEIN S14"/>
    <property type="match status" value="1"/>
</dbReference>
<dbReference type="HAMAP" id="MF_00537">
    <property type="entry name" value="Ribosomal_uS14_1"/>
    <property type="match status" value="1"/>
</dbReference>
<dbReference type="Pfam" id="PF00253">
    <property type="entry name" value="Ribosomal_S14"/>
    <property type="match status" value="1"/>
</dbReference>
<dbReference type="PROSITE" id="PS00527">
    <property type="entry name" value="RIBOSOMAL_S14"/>
    <property type="match status" value="1"/>
</dbReference>
<name>A0A1E7QIT7_WOLPI</name>
<evidence type="ECO:0000313" key="9">
    <source>
        <dbReference type="Proteomes" id="UP000175679"/>
    </source>
</evidence>
<dbReference type="EMBL" id="MJMG01000011">
    <property type="protein sequence ID" value="OEY86391.1"/>
    <property type="molecule type" value="Genomic_DNA"/>
</dbReference>
<protein>
    <recommendedName>
        <fullName evidence="5 7">Small ribosomal subunit protein uS14</fullName>
    </recommendedName>
</protein>
<dbReference type="GO" id="GO:0005737">
    <property type="term" value="C:cytoplasm"/>
    <property type="evidence" value="ECO:0007669"/>
    <property type="project" value="UniProtKB-ARBA"/>
</dbReference>
<evidence type="ECO:0000256" key="7">
    <source>
        <dbReference type="HAMAP-Rule" id="MF_00537"/>
    </source>
</evidence>
<evidence type="ECO:0000256" key="6">
    <source>
        <dbReference type="ARBA" id="ARBA00047110"/>
    </source>
</evidence>
<dbReference type="GO" id="GO:0015935">
    <property type="term" value="C:small ribosomal subunit"/>
    <property type="evidence" value="ECO:0007669"/>
    <property type="project" value="TreeGrafter"/>
</dbReference>
<evidence type="ECO:0000256" key="1">
    <source>
        <dbReference type="ARBA" id="ARBA00003686"/>
    </source>
</evidence>
<evidence type="ECO:0000313" key="8">
    <source>
        <dbReference type="EMBL" id="OEY86391.1"/>
    </source>
</evidence>
<dbReference type="AlphaFoldDB" id="A0A1E7QIT7"/>
<proteinExistence type="inferred from homology"/>
<dbReference type="OrthoDB" id="9810484at2"/>
<keyword evidence="3 7" id="KW-0689">Ribosomal protein</keyword>
<keyword evidence="7" id="KW-0699">rRNA-binding</keyword>
<dbReference type="InterPro" id="IPR023036">
    <property type="entry name" value="Ribosomal_uS14_bac/plastid"/>
</dbReference>
<dbReference type="FunFam" id="1.10.287.1480:FF:000001">
    <property type="entry name" value="30S ribosomal protein S14"/>
    <property type="match status" value="1"/>
</dbReference>
<evidence type="ECO:0000256" key="3">
    <source>
        <dbReference type="ARBA" id="ARBA00022980"/>
    </source>
</evidence>
<evidence type="ECO:0000256" key="5">
    <source>
        <dbReference type="ARBA" id="ARBA00035167"/>
    </source>
</evidence>
<dbReference type="Proteomes" id="UP000175679">
    <property type="component" value="Unassembled WGS sequence"/>
</dbReference>
<gene>
    <name evidence="7" type="primary">rpsN</name>
    <name evidence="8" type="ORF">BIY23_04155</name>
</gene>
<evidence type="ECO:0000256" key="2">
    <source>
        <dbReference type="ARBA" id="ARBA00009083"/>
    </source>
</evidence>
<reference evidence="8 9" key="1">
    <citation type="submission" date="2016-09" db="EMBL/GenBank/DDBJ databases">
        <title>Genomic evidence for plant-parasitic nematodes as the earliest Wolbachia hosts.</title>
        <authorList>
            <person name="Brown A.M."/>
            <person name="Wasala S.K."/>
            <person name="Howe D.K."/>
            <person name="Peetz A.B."/>
            <person name="Zasada I.A."/>
            <person name="Denver D.R."/>
        </authorList>
    </citation>
    <scope>NUCLEOTIDE SEQUENCE [LARGE SCALE GENOMIC DNA]</scope>
    <source>
        <strain evidence="9">wPpe</strain>
    </source>
</reference>
<comment type="similarity">
    <text evidence="2 7">Belongs to the universal ribosomal protein uS14 family.</text>
</comment>
<comment type="caution">
    <text evidence="8">The sequence shown here is derived from an EMBL/GenBank/DDBJ whole genome shotgun (WGS) entry which is preliminary data.</text>
</comment>
<dbReference type="RefSeq" id="WP_070065329.1">
    <property type="nucleotide sequence ID" value="NZ_MJMG01000011.1"/>
</dbReference>
<keyword evidence="4 7" id="KW-0687">Ribonucleoprotein</keyword>
<accession>A0A1E7QIT7</accession>
<keyword evidence="9" id="KW-1185">Reference proteome</keyword>
<dbReference type="SUPFAM" id="SSF57716">
    <property type="entry name" value="Glucocorticoid receptor-like (DNA-binding domain)"/>
    <property type="match status" value="1"/>
</dbReference>
<dbReference type="GO" id="GO:0019843">
    <property type="term" value="F:rRNA binding"/>
    <property type="evidence" value="ECO:0007669"/>
    <property type="project" value="UniProtKB-UniRule"/>
</dbReference>
<comment type="function">
    <text evidence="1 7">Binds 16S rRNA, required for the assembly of 30S particles and may also be responsible for determining the conformation of the 16S rRNA at the A site.</text>
</comment>
<dbReference type="GO" id="GO:0006412">
    <property type="term" value="P:translation"/>
    <property type="evidence" value="ECO:0007669"/>
    <property type="project" value="UniProtKB-UniRule"/>
</dbReference>
<dbReference type="InterPro" id="IPR001209">
    <property type="entry name" value="Ribosomal_uS14"/>
</dbReference>
<dbReference type="GO" id="GO:0003735">
    <property type="term" value="F:structural constituent of ribosome"/>
    <property type="evidence" value="ECO:0007669"/>
    <property type="project" value="InterPro"/>
</dbReference>
<keyword evidence="7" id="KW-0694">RNA-binding</keyword>
<dbReference type="PANTHER" id="PTHR19836:SF19">
    <property type="entry name" value="SMALL RIBOSOMAL SUBUNIT PROTEIN US14M"/>
    <property type="match status" value="1"/>
</dbReference>
<dbReference type="NCBIfam" id="NF006477">
    <property type="entry name" value="PRK08881.1"/>
    <property type="match status" value="1"/>
</dbReference>